<dbReference type="SUPFAM" id="SSF141868">
    <property type="entry name" value="EAL domain-like"/>
    <property type="match status" value="1"/>
</dbReference>
<dbReference type="Pfam" id="PF00563">
    <property type="entry name" value="EAL"/>
    <property type="match status" value="1"/>
</dbReference>
<dbReference type="PROSITE" id="PS50110">
    <property type="entry name" value="RESPONSE_REGULATORY"/>
    <property type="match status" value="1"/>
</dbReference>
<dbReference type="InterPro" id="IPR011006">
    <property type="entry name" value="CheY-like_superfamily"/>
</dbReference>
<dbReference type="EMBL" id="JACHHQ010000001">
    <property type="protein sequence ID" value="MBB5198523.1"/>
    <property type="molecule type" value="Genomic_DNA"/>
</dbReference>
<dbReference type="SMART" id="SM00052">
    <property type="entry name" value="EAL"/>
    <property type="match status" value="1"/>
</dbReference>
<comment type="caution">
    <text evidence="4">The sequence shown here is derived from an EMBL/GenBank/DDBJ whole genome shotgun (WGS) entry which is preliminary data.</text>
</comment>
<dbReference type="Proteomes" id="UP000571084">
    <property type="component" value="Unassembled WGS sequence"/>
</dbReference>
<gene>
    <name evidence="4" type="ORF">HNR39_000333</name>
</gene>
<feature type="domain" description="EAL" evidence="3">
    <location>
        <begin position="122"/>
        <end position="375"/>
    </location>
</feature>
<evidence type="ECO:0000259" key="3">
    <source>
        <dbReference type="PROSITE" id="PS50883"/>
    </source>
</evidence>
<protein>
    <submittedName>
        <fullName evidence="4">EAL domain-containing protein (Putative c-di-GMP-specific phosphodiesterase class I)</fullName>
    </submittedName>
</protein>
<dbReference type="Pfam" id="PF00072">
    <property type="entry name" value="Response_reg"/>
    <property type="match status" value="1"/>
</dbReference>
<dbReference type="InterPro" id="IPR001789">
    <property type="entry name" value="Sig_transdc_resp-reg_receiver"/>
</dbReference>
<proteinExistence type="predicted"/>
<dbReference type="PANTHER" id="PTHR33121:SF71">
    <property type="entry name" value="OXYGEN SENSOR PROTEIN DOSP"/>
    <property type="match status" value="1"/>
</dbReference>
<keyword evidence="1" id="KW-0597">Phosphoprotein</keyword>
<evidence type="ECO:0000313" key="4">
    <source>
        <dbReference type="EMBL" id="MBB5198523.1"/>
    </source>
</evidence>
<accession>A0A840RL75</accession>
<dbReference type="AlphaFoldDB" id="A0A840RL75"/>
<evidence type="ECO:0000313" key="5">
    <source>
        <dbReference type="Proteomes" id="UP000571084"/>
    </source>
</evidence>
<evidence type="ECO:0000259" key="2">
    <source>
        <dbReference type="PROSITE" id="PS50110"/>
    </source>
</evidence>
<feature type="domain" description="Response regulatory" evidence="2">
    <location>
        <begin position="1"/>
        <end position="106"/>
    </location>
</feature>
<reference evidence="4 5" key="1">
    <citation type="submission" date="2020-08" db="EMBL/GenBank/DDBJ databases">
        <title>Genomic Encyclopedia of Type Strains, Phase IV (KMG-IV): sequencing the most valuable type-strain genomes for metagenomic binning, comparative biology and taxonomic classification.</title>
        <authorList>
            <person name="Goeker M."/>
        </authorList>
    </citation>
    <scope>NUCLEOTIDE SEQUENCE [LARGE SCALE GENOMIC DNA]</scope>
    <source>
        <strain evidence="4 5">DSM 23240</strain>
    </source>
</reference>
<dbReference type="GO" id="GO:0000160">
    <property type="term" value="P:phosphorelay signal transduction system"/>
    <property type="evidence" value="ECO:0007669"/>
    <property type="project" value="InterPro"/>
</dbReference>
<dbReference type="Gene3D" id="3.40.50.2300">
    <property type="match status" value="1"/>
</dbReference>
<dbReference type="InterPro" id="IPR035919">
    <property type="entry name" value="EAL_sf"/>
</dbReference>
<feature type="modified residue" description="4-aspartylphosphate" evidence="1">
    <location>
        <position position="37"/>
    </location>
</feature>
<keyword evidence="5" id="KW-1185">Reference proteome</keyword>
<dbReference type="PROSITE" id="PS50883">
    <property type="entry name" value="EAL"/>
    <property type="match status" value="1"/>
</dbReference>
<name>A0A840RL75_9BURK</name>
<dbReference type="CDD" id="cd01948">
    <property type="entry name" value="EAL"/>
    <property type="match status" value="1"/>
</dbReference>
<dbReference type="SUPFAM" id="SSF52172">
    <property type="entry name" value="CheY-like"/>
    <property type="match status" value="1"/>
</dbReference>
<organism evidence="4 5">
    <name type="scientific">Glaciimonas immobilis</name>
    <dbReference type="NCBI Taxonomy" id="728004"/>
    <lineage>
        <taxon>Bacteria</taxon>
        <taxon>Pseudomonadati</taxon>
        <taxon>Pseudomonadota</taxon>
        <taxon>Betaproteobacteria</taxon>
        <taxon>Burkholderiales</taxon>
        <taxon>Oxalobacteraceae</taxon>
        <taxon>Glaciimonas</taxon>
    </lineage>
</organism>
<dbReference type="InterPro" id="IPR001633">
    <property type="entry name" value="EAL_dom"/>
</dbReference>
<dbReference type="GO" id="GO:0071111">
    <property type="term" value="F:cyclic-guanylate-specific phosphodiesterase activity"/>
    <property type="evidence" value="ECO:0007669"/>
    <property type="project" value="InterPro"/>
</dbReference>
<evidence type="ECO:0000256" key="1">
    <source>
        <dbReference type="PROSITE-ProRule" id="PRU00169"/>
    </source>
</evidence>
<dbReference type="Gene3D" id="3.20.20.450">
    <property type="entry name" value="EAL domain"/>
    <property type="match status" value="1"/>
</dbReference>
<dbReference type="InterPro" id="IPR050706">
    <property type="entry name" value="Cyclic-di-GMP_PDE-like"/>
</dbReference>
<sequence>MYLKVMGVAHIAEAANGQQALLLLETNAHLFDFTICDLRMDVMDGFEFLRCAPRARIGRVIIATALEDDFLSAAEEIVLNYGLRLAGRLTKPIDFLRLKNLIATASNKPKAKYVFRKRLPFQCWTIADLSTALQRGQFVPYFQPKLDFLTRKPIGVEVLARWMHPDQGMISPSQFIPLMESAGLIDWLTVELLHNVLDCTKKWYSARPEISISFNASPLTLEKSAIPNQWLGIVKEHNVSPERIKIEITETALPKDYKSLLESATRLHMHGFGLSLDDFGTGYSSLQLLSQIPFSEIKIDQSFVAAARNNKRSVVILNAIVSLARNLDLQTVVEGIETESDAVFFQQLGFDLGQGYHLAQPMAGDDLMRWLSAQQSVPLSGAEARFTPSQYIPR</sequence>
<dbReference type="PANTHER" id="PTHR33121">
    <property type="entry name" value="CYCLIC DI-GMP PHOSPHODIESTERASE PDEF"/>
    <property type="match status" value="1"/>
</dbReference>